<dbReference type="InterPro" id="IPR050388">
    <property type="entry name" value="ABC_Ni/Peptide_Import"/>
</dbReference>
<proteinExistence type="inferred from homology"/>
<accession>A0A3L6ZY96</accession>
<dbReference type="Pfam" id="PF08352">
    <property type="entry name" value="oligo_HPY"/>
    <property type="match status" value="1"/>
</dbReference>
<reference evidence="9 10" key="1">
    <citation type="submission" date="2018-10" db="EMBL/GenBank/DDBJ databases">
        <authorList>
            <person name="Li J."/>
        </authorList>
    </citation>
    <scope>NUCLEOTIDE SEQUENCE [LARGE SCALE GENOMIC DNA]</scope>
    <source>
        <strain evidence="9 10">IF 016277</strain>
    </source>
</reference>
<dbReference type="AlphaFoldDB" id="A0A3L6ZY96"/>
<dbReference type="GO" id="GO:0016887">
    <property type="term" value="F:ATP hydrolysis activity"/>
    <property type="evidence" value="ECO:0007669"/>
    <property type="project" value="InterPro"/>
</dbReference>
<dbReference type="PANTHER" id="PTHR43297:SF2">
    <property type="entry name" value="DIPEPTIDE TRANSPORT ATP-BINDING PROTEIN DPPD"/>
    <property type="match status" value="1"/>
</dbReference>
<dbReference type="GO" id="GO:0005886">
    <property type="term" value="C:plasma membrane"/>
    <property type="evidence" value="ECO:0007669"/>
    <property type="project" value="UniProtKB-SubCell"/>
</dbReference>
<keyword evidence="4" id="KW-1003">Cell membrane</keyword>
<dbReference type="CDD" id="cd03257">
    <property type="entry name" value="ABC_NikE_OppD_transporters"/>
    <property type="match status" value="2"/>
</dbReference>
<feature type="domain" description="ABC transporter" evidence="8">
    <location>
        <begin position="311"/>
        <end position="554"/>
    </location>
</feature>
<evidence type="ECO:0000256" key="5">
    <source>
        <dbReference type="ARBA" id="ARBA00022741"/>
    </source>
</evidence>
<evidence type="ECO:0000313" key="10">
    <source>
        <dbReference type="Proteomes" id="UP000272503"/>
    </source>
</evidence>
<evidence type="ECO:0000256" key="4">
    <source>
        <dbReference type="ARBA" id="ARBA00022475"/>
    </source>
</evidence>
<keyword evidence="6 9" id="KW-0067">ATP-binding</keyword>
<evidence type="ECO:0000256" key="6">
    <source>
        <dbReference type="ARBA" id="ARBA00022840"/>
    </source>
</evidence>
<dbReference type="InterPro" id="IPR003439">
    <property type="entry name" value="ABC_transporter-like_ATP-bd"/>
</dbReference>
<evidence type="ECO:0000256" key="7">
    <source>
        <dbReference type="ARBA" id="ARBA00023136"/>
    </source>
</evidence>
<comment type="caution">
    <text evidence="9">The sequence shown here is derived from an EMBL/GenBank/DDBJ whole genome shotgun (WGS) entry which is preliminary data.</text>
</comment>
<comment type="subcellular location">
    <subcellularLocation>
        <location evidence="1">Cell membrane</location>
        <topology evidence="1">Peripheral membrane protein</topology>
    </subcellularLocation>
</comment>
<dbReference type="RefSeq" id="WP_121649727.1">
    <property type="nucleotide sequence ID" value="NZ_RCUX01000016.1"/>
</dbReference>
<gene>
    <name evidence="9" type="ORF">D9V32_14975</name>
</gene>
<dbReference type="Proteomes" id="UP000272503">
    <property type="component" value="Unassembled WGS sequence"/>
</dbReference>
<keyword evidence="3" id="KW-0813">Transport</keyword>
<dbReference type="GO" id="GO:0015833">
    <property type="term" value="P:peptide transport"/>
    <property type="evidence" value="ECO:0007669"/>
    <property type="project" value="InterPro"/>
</dbReference>
<evidence type="ECO:0000313" key="9">
    <source>
        <dbReference type="EMBL" id="RLP72750.1"/>
    </source>
</evidence>
<dbReference type="InterPro" id="IPR027417">
    <property type="entry name" value="P-loop_NTPase"/>
</dbReference>
<dbReference type="Pfam" id="PF00005">
    <property type="entry name" value="ABC_tran"/>
    <property type="match status" value="2"/>
</dbReference>
<sequence length="561" mass="59317">MTRPLLDIRGLRVRFGDAVAVDGIDLRIAPGECVALVGESGSGKSVSARAVLGLAGPGARVSADALRVVDTDVLRLGERGLRALRGGRVGLIPQDALAALDPLHTIGREIDRTLQLHTKLGAIARHERALELLREVGIPNPEERIRQRPGQLSGGLRQRALIASVLAGNPALLIADEPTTALDARVRRGILTLLAELRDRGTGLLLVSHDLDAVRGIADTVAVMSGGRIVESGPAADVLGNPAEEYTRTLLAASPVGVPRHTPLLSASPVGVPRHTPLLSASARTTPLTTERHTSALTGTAGTEESPAPILVARDLTKTFSSRGFSVPAVRQASLALFPGQTLGLIGESGSGKSTLARLILGLESPDSGTVDLQGSRWVPAPESTRRPNRHRLAAIFQDPLSTFDPRLSAAQILAEAHSGGRSIHAAAFASEISASLDAVGLPQSVRSRRPLELSGGQRQRLSIARALAQNPDILVCDEPVSALDLTVQARVLDLLDGLQRERRLSLLFISHDLDVIRHVSDTVAVMRDGVIREAGPTERVFDSPEDEYTRALLADTAARG</sequence>
<dbReference type="PANTHER" id="PTHR43297">
    <property type="entry name" value="OLIGOPEPTIDE TRANSPORT ATP-BINDING PROTEIN APPD"/>
    <property type="match status" value="1"/>
</dbReference>
<protein>
    <submittedName>
        <fullName evidence="9">ABC transporter ATP-binding protein</fullName>
    </submittedName>
</protein>
<dbReference type="InterPro" id="IPR003593">
    <property type="entry name" value="AAA+_ATPase"/>
</dbReference>
<dbReference type="PROSITE" id="PS50893">
    <property type="entry name" value="ABC_TRANSPORTER_2"/>
    <property type="match status" value="2"/>
</dbReference>
<dbReference type="Gene3D" id="3.40.50.300">
    <property type="entry name" value="P-loop containing nucleotide triphosphate hydrolases"/>
    <property type="match status" value="2"/>
</dbReference>
<dbReference type="SUPFAM" id="SSF52540">
    <property type="entry name" value="P-loop containing nucleoside triphosphate hydrolases"/>
    <property type="match status" value="2"/>
</dbReference>
<keyword evidence="10" id="KW-1185">Reference proteome</keyword>
<evidence type="ECO:0000256" key="1">
    <source>
        <dbReference type="ARBA" id="ARBA00004202"/>
    </source>
</evidence>
<dbReference type="EMBL" id="RCUX01000016">
    <property type="protein sequence ID" value="RLP72750.1"/>
    <property type="molecule type" value="Genomic_DNA"/>
</dbReference>
<keyword evidence="7" id="KW-0472">Membrane</keyword>
<evidence type="ECO:0000259" key="8">
    <source>
        <dbReference type="PROSITE" id="PS50893"/>
    </source>
</evidence>
<evidence type="ECO:0000256" key="2">
    <source>
        <dbReference type="ARBA" id="ARBA00005417"/>
    </source>
</evidence>
<evidence type="ECO:0000256" key="3">
    <source>
        <dbReference type="ARBA" id="ARBA00022448"/>
    </source>
</evidence>
<dbReference type="InterPro" id="IPR017871">
    <property type="entry name" value="ABC_transporter-like_CS"/>
</dbReference>
<keyword evidence="5" id="KW-0547">Nucleotide-binding</keyword>
<dbReference type="SMART" id="SM00382">
    <property type="entry name" value="AAA"/>
    <property type="match status" value="2"/>
</dbReference>
<dbReference type="OrthoDB" id="4008250at2"/>
<dbReference type="PROSITE" id="PS00211">
    <property type="entry name" value="ABC_TRANSPORTER_1"/>
    <property type="match status" value="1"/>
</dbReference>
<dbReference type="GO" id="GO:0005524">
    <property type="term" value="F:ATP binding"/>
    <property type="evidence" value="ECO:0007669"/>
    <property type="project" value="UniProtKB-KW"/>
</dbReference>
<name>A0A3L6ZY96_9MICO</name>
<feature type="domain" description="ABC transporter" evidence="8">
    <location>
        <begin position="6"/>
        <end position="251"/>
    </location>
</feature>
<organism evidence="9 10">
    <name type="scientific">Mycetocola tolaasinivorans</name>
    <dbReference type="NCBI Taxonomy" id="76635"/>
    <lineage>
        <taxon>Bacteria</taxon>
        <taxon>Bacillati</taxon>
        <taxon>Actinomycetota</taxon>
        <taxon>Actinomycetes</taxon>
        <taxon>Micrococcales</taxon>
        <taxon>Microbacteriaceae</taxon>
        <taxon>Mycetocola</taxon>
    </lineage>
</organism>
<dbReference type="InterPro" id="IPR013563">
    <property type="entry name" value="Oligopep_ABC_C"/>
</dbReference>
<comment type="similarity">
    <text evidence="2">Belongs to the ABC transporter superfamily.</text>
</comment>